<evidence type="ECO:0000313" key="3">
    <source>
        <dbReference type="Proteomes" id="UP000676194"/>
    </source>
</evidence>
<dbReference type="KEGG" id="tsph:KIH39_06565"/>
<dbReference type="Proteomes" id="UP000676194">
    <property type="component" value="Chromosome"/>
</dbReference>
<dbReference type="AlphaFoldDB" id="A0A8E6B7J7"/>
<keyword evidence="1" id="KW-1133">Transmembrane helix</keyword>
<keyword evidence="3" id="KW-1185">Reference proteome</keyword>
<protein>
    <submittedName>
        <fullName evidence="2">Uncharacterized protein</fullName>
    </submittedName>
</protein>
<keyword evidence="1" id="KW-0812">Transmembrane</keyword>
<gene>
    <name evidence="2" type="ORF">KIH39_06565</name>
</gene>
<proteinExistence type="predicted"/>
<reference evidence="2" key="1">
    <citation type="submission" date="2021-05" db="EMBL/GenBank/DDBJ databases">
        <title>Complete genome sequence of the cellulolytic planctomycete Telmatocola sphagniphila SP2T and characterization of the first cellulase from planctomycetes.</title>
        <authorList>
            <person name="Rakitin A.L."/>
            <person name="Beletsky A.V."/>
            <person name="Naumoff D.G."/>
            <person name="Kulichevskaya I.S."/>
            <person name="Mardanov A.V."/>
            <person name="Ravin N.V."/>
            <person name="Dedysh S.N."/>
        </authorList>
    </citation>
    <scope>NUCLEOTIDE SEQUENCE</scope>
    <source>
        <strain evidence="2">SP2T</strain>
    </source>
</reference>
<sequence>MVEPLPNLPESDSDTVEVNYPNVPPLKVPKLILAAGLISSFWGLVCLIFLRGDNGLSWLFASIAVLGLILCGLYFYWNARDAREPDKLTHSPGAWYPYVLVASLLIPFLSYIYFFKLR</sequence>
<evidence type="ECO:0000256" key="1">
    <source>
        <dbReference type="SAM" id="Phobius"/>
    </source>
</evidence>
<feature type="transmembrane region" description="Helical" evidence="1">
    <location>
        <begin position="57"/>
        <end position="75"/>
    </location>
</feature>
<dbReference type="RefSeq" id="WP_213498483.1">
    <property type="nucleotide sequence ID" value="NZ_CP074694.1"/>
</dbReference>
<feature type="transmembrane region" description="Helical" evidence="1">
    <location>
        <begin position="31"/>
        <end position="50"/>
    </location>
</feature>
<organism evidence="2 3">
    <name type="scientific">Telmatocola sphagniphila</name>
    <dbReference type="NCBI Taxonomy" id="1123043"/>
    <lineage>
        <taxon>Bacteria</taxon>
        <taxon>Pseudomonadati</taxon>
        <taxon>Planctomycetota</taxon>
        <taxon>Planctomycetia</taxon>
        <taxon>Gemmatales</taxon>
        <taxon>Gemmataceae</taxon>
    </lineage>
</organism>
<name>A0A8E6B7J7_9BACT</name>
<keyword evidence="1" id="KW-0472">Membrane</keyword>
<feature type="transmembrane region" description="Helical" evidence="1">
    <location>
        <begin position="95"/>
        <end position="115"/>
    </location>
</feature>
<evidence type="ECO:0000313" key="2">
    <source>
        <dbReference type="EMBL" id="QVL33570.1"/>
    </source>
</evidence>
<accession>A0A8E6B7J7</accession>
<dbReference type="EMBL" id="CP074694">
    <property type="protein sequence ID" value="QVL33570.1"/>
    <property type="molecule type" value="Genomic_DNA"/>
</dbReference>